<name>A0A4D6Y4H8_9GAMM</name>
<evidence type="ECO:0000313" key="2">
    <source>
        <dbReference type="EMBL" id="QCI19325.1"/>
    </source>
</evidence>
<proteinExistence type="predicted"/>
<organism evidence="2 3">
    <name type="scientific">Buchnera aphidicola</name>
    <name type="common">Anoecia oenotherae</name>
    <dbReference type="NCBI Taxonomy" id="1241833"/>
    <lineage>
        <taxon>Bacteria</taxon>
        <taxon>Pseudomonadati</taxon>
        <taxon>Pseudomonadota</taxon>
        <taxon>Gammaproteobacteria</taxon>
        <taxon>Enterobacterales</taxon>
        <taxon>Erwiniaceae</taxon>
        <taxon>Buchnera</taxon>
    </lineage>
</organism>
<keyword evidence="1" id="KW-1133">Transmembrane helix</keyword>
<feature type="transmembrane region" description="Helical" evidence="1">
    <location>
        <begin position="44"/>
        <end position="68"/>
    </location>
</feature>
<dbReference type="Proteomes" id="UP000298677">
    <property type="component" value="Chromosome"/>
</dbReference>
<gene>
    <name evidence="2" type="ORF">D9V65_01015</name>
</gene>
<evidence type="ECO:0000256" key="1">
    <source>
        <dbReference type="SAM" id="Phobius"/>
    </source>
</evidence>
<keyword evidence="1" id="KW-0472">Membrane</keyword>
<sequence>MFLIFKKNKKKLDLVIFNLNKNRTNYILFHKLFLENINFYKNNFSFIIVIYTIKTIYFLLILKIYLILLKII</sequence>
<dbReference type="EMBL" id="CP033012">
    <property type="protein sequence ID" value="QCI19325.1"/>
    <property type="molecule type" value="Genomic_DNA"/>
</dbReference>
<evidence type="ECO:0000313" key="3">
    <source>
        <dbReference type="Proteomes" id="UP000298677"/>
    </source>
</evidence>
<dbReference type="AlphaFoldDB" id="A0A4D6Y4H8"/>
<accession>A0A4D6Y4H8</accession>
<protein>
    <submittedName>
        <fullName evidence="2">Uncharacterized protein</fullName>
    </submittedName>
</protein>
<keyword evidence="1" id="KW-0812">Transmembrane</keyword>
<reference evidence="2 3" key="1">
    <citation type="submission" date="2018-10" db="EMBL/GenBank/DDBJ databases">
        <title>Comparative functional genomics of the obligate endosymbiont Buchnera aphidicola.</title>
        <authorList>
            <person name="Chong R.A."/>
        </authorList>
    </citation>
    <scope>NUCLEOTIDE SEQUENCE [LARGE SCALE GENOMIC DNA]</scope>
    <source>
        <strain evidence="2 3">Aoe</strain>
    </source>
</reference>
<keyword evidence="3" id="KW-1185">Reference proteome</keyword>